<feature type="compositionally biased region" description="Low complexity" evidence="1">
    <location>
        <begin position="30"/>
        <end position="63"/>
    </location>
</feature>
<keyword evidence="2" id="KW-0732">Signal</keyword>
<sequence length="205" mass="20864">MSAQRTRGLIGATLVVAVLGIAAACGTENASSPPAAQPTGSPSATPSATPSSTPSSNPSGTPSMDCPNTIATVRAATEKVVWGQGAATSAFNPVSVTICQYDAQATGQEYANVTTKRTGKDATDLLALVNAAKPVAKKPSICTKELGPTYVLRFTDNDRGVLSFTAEAFGCRRLVATSLEGKGKPGALPAPRQVTAELTKSLGLR</sequence>
<dbReference type="PROSITE" id="PS51257">
    <property type="entry name" value="PROKAR_LIPOPROTEIN"/>
    <property type="match status" value="1"/>
</dbReference>
<accession>A0A542EQI0</accession>
<feature type="signal peptide" evidence="2">
    <location>
        <begin position="1"/>
        <end position="30"/>
    </location>
</feature>
<reference evidence="3 4" key="1">
    <citation type="submission" date="2019-06" db="EMBL/GenBank/DDBJ databases">
        <title>Sequencing the genomes of 1000 actinobacteria strains.</title>
        <authorList>
            <person name="Klenk H.-P."/>
        </authorList>
    </citation>
    <scope>NUCLEOTIDE SEQUENCE [LARGE SCALE GENOMIC DNA]</scope>
    <source>
        <strain evidence="3 4">DSM 17305</strain>
    </source>
</reference>
<keyword evidence="4" id="KW-1185">Reference proteome</keyword>
<name>A0A542EQI0_9ACTN</name>
<evidence type="ECO:0000256" key="1">
    <source>
        <dbReference type="SAM" id="MobiDB-lite"/>
    </source>
</evidence>
<dbReference type="RefSeq" id="WP_238332036.1">
    <property type="nucleotide sequence ID" value="NZ_BAAAKA010000019.1"/>
</dbReference>
<dbReference type="EMBL" id="VFMM01000001">
    <property type="protein sequence ID" value="TQJ17610.1"/>
    <property type="molecule type" value="Genomic_DNA"/>
</dbReference>
<feature type="chain" id="PRO_5022082113" description="DUF3558 domain-containing protein" evidence="2">
    <location>
        <begin position="31"/>
        <end position="205"/>
    </location>
</feature>
<gene>
    <name evidence="3" type="ORF">FB475_1733</name>
</gene>
<proteinExistence type="predicted"/>
<feature type="region of interest" description="Disordered" evidence="1">
    <location>
        <begin position="28"/>
        <end position="67"/>
    </location>
</feature>
<evidence type="ECO:0000256" key="2">
    <source>
        <dbReference type="SAM" id="SignalP"/>
    </source>
</evidence>
<evidence type="ECO:0008006" key="5">
    <source>
        <dbReference type="Google" id="ProtNLM"/>
    </source>
</evidence>
<dbReference type="AlphaFoldDB" id="A0A542EQI0"/>
<dbReference type="Proteomes" id="UP000316298">
    <property type="component" value="Unassembled WGS sequence"/>
</dbReference>
<protein>
    <recommendedName>
        <fullName evidence="5">DUF3558 domain-containing protein</fullName>
    </recommendedName>
</protein>
<evidence type="ECO:0000313" key="3">
    <source>
        <dbReference type="EMBL" id="TQJ17610.1"/>
    </source>
</evidence>
<comment type="caution">
    <text evidence="3">The sequence shown here is derived from an EMBL/GenBank/DDBJ whole genome shotgun (WGS) entry which is preliminary data.</text>
</comment>
<evidence type="ECO:0000313" key="4">
    <source>
        <dbReference type="Proteomes" id="UP000316298"/>
    </source>
</evidence>
<organism evidence="3 4">
    <name type="scientific">Kribbella jejuensis</name>
    <dbReference type="NCBI Taxonomy" id="236068"/>
    <lineage>
        <taxon>Bacteria</taxon>
        <taxon>Bacillati</taxon>
        <taxon>Actinomycetota</taxon>
        <taxon>Actinomycetes</taxon>
        <taxon>Propionibacteriales</taxon>
        <taxon>Kribbellaceae</taxon>
        <taxon>Kribbella</taxon>
    </lineage>
</organism>